<dbReference type="Proteomes" id="UP000234341">
    <property type="component" value="Unassembled WGS sequence"/>
</dbReference>
<dbReference type="InterPro" id="IPR004821">
    <property type="entry name" value="Cyt_trans-like"/>
</dbReference>
<dbReference type="OrthoDB" id="9802794at2"/>
<organism evidence="4 5">
    <name type="scientific">Cupriavidus pauculus</name>
    <dbReference type="NCBI Taxonomy" id="82633"/>
    <lineage>
        <taxon>Bacteria</taxon>
        <taxon>Pseudomonadati</taxon>
        <taxon>Pseudomonadota</taxon>
        <taxon>Betaproteobacteria</taxon>
        <taxon>Burkholderiales</taxon>
        <taxon>Burkholderiaceae</taxon>
        <taxon>Cupriavidus</taxon>
    </lineage>
</organism>
<proteinExistence type="predicted"/>
<dbReference type="GO" id="GO:0016779">
    <property type="term" value="F:nucleotidyltransferase activity"/>
    <property type="evidence" value="ECO:0007669"/>
    <property type="project" value="UniProtKB-KW"/>
</dbReference>
<dbReference type="InterPro" id="IPR050385">
    <property type="entry name" value="Archaeal_FAD_synthase"/>
</dbReference>
<protein>
    <submittedName>
        <fullName evidence="4">Glycerol-3-phosphate cytidiltransferase</fullName>
    </submittedName>
</protein>
<dbReference type="InterPro" id="IPR014729">
    <property type="entry name" value="Rossmann-like_a/b/a_fold"/>
</dbReference>
<name>A0A2N5C5B0_9BURK</name>
<keyword evidence="1 4" id="KW-0808">Transferase</keyword>
<comment type="caution">
    <text evidence="4">The sequence shown here is derived from an EMBL/GenBank/DDBJ whole genome shotgun (WGS) entry which is preliminary data.</text>
</comment>
<dbReference type="AlphaFoldDB" id="A0A2N5C5B0"/>
<dbReference type="SUPFAM" id="SSF52374">
    <property type="entry name" value="Nucleotidylyl transferase"/>
    <property type="match status" value="1"/>
</dbReference>
<dbReference type="RefSeq" id="WP_101684433.1">
    <property type="nucleotide sequence ID" value="NZ_PJRP01000017.1"/>
</dbReference>
<evidence type="ECO:0000256" key="2">
    <source>
        <dbReference type="ARBA" id="ARBA00022695"/>
    </source>
</evidence>
<gene>
    <name evidence="4" type="ORF">CYJ10_26530</name>
</gene>
<reference evidence="4 5" key="1">
    <citation type="submission" date="2017-12" db="EMBL/GenBank/DDBJ databases">
        <title>Genome sequence of the active heterotrophic nitrifier-denitrifier, Cupriavidus pauculus UM1.</title>
        <authorList>
            <person name="Putonti C."/>
            <person name="Castignetti D."/>
        </authorList>
    </citation>
    <scope>NUCLEOTIDE SEQUENCE [LARGE SCALE GENOMIC DNA]</scope>
    <source>
        <strain evidence="4 5">UM1</strain>
    </source>
</reference>
<keyword evidence="2" id="KW-0548">Nucleotidyltransferase</keyword>
<dbReference type="Gene3D" id="3.40.50.620">
    <property type="entry name" value="HUPs"/>
    <property type="match status" value="1"/>
</dbReference>
<evidence type="ECO:0000313" key="4">
    <source>
        <dbReference type="EMBL" id="PLP97409.1"/>
    </source>
</evidence>
<dbReference type="PANTHER" id="PTHR43793">
    <property type="entry name" value="FAD SYNTHASE"/>
    <property type="match status" value="1"/>
</dbReference>
<dbReference type="EMBL" id="PJRP01000017">
    <property type="protein sequence ID" value="PLP97409.1"/>
    <property type="molecule type" value="Genomic_DNA"/>
</dbReference>
<dbReference type="Pfam" id="PF01467">
    <property type="entry name" value="CTP_transf_like"/>
    <property type="match status" value="1"/>
</dbReference>
<evidence type="ECO:0000313" key="5">
    <source>
        <dbReference type="Proteomes" id="UP000234341"/>
    </source>
</evidence>
<accession>A0A2N5C5B0</accession>
<evidence type="ECO:0000256" key="1">
    <source>
        <dbReference type="ARBA" id="ARBA00022679"/>
    </source>
</evidence>
<evidence type="ECO:0000259" key="3">
    <source>
        <dbReference type="Pfam" id="PF01467"/>
    </source>
</evidence>
<dbReference type="PANTHER" id="PTHR43793:SF1">
    <property type="entry name" value="FAD SYNTHASE"/>
    <property type="match status" value="1"/>
</dbReference>
<feature type="domain" description="Cytidyltransferase-like" evidence="3">
    <location>
        <begin position="15"/>
        <end position="104"/>
    </location>
</feature>
<sequence>MTLHTIEHRPNRAVITYGTFDLFHIGHVRLLERIRQLGTTVIVAVATDELAAEKGERTVVSYRHRADIVRNFKGVDFVIPETSWDQKAKDIAAYDIDVLAMGSKWRGRLGHVAHLCDVQFLQEERGVSEDALMVRDARHFHNAALSLAISMRDARLARRHARRQLLVSRPTLRINCVTRVR</sequence>
<dbReference type="NCBIfam" id="TIGR00125">
    <property type="entry name" value="cyt_tran_rel"/>
    <property type="match status" value="1"/>
</dbReference>